<protein>
    <recommendedName>
        <fullName evidence="9">G-protein coupled receptors family 1 profile domain-containing protein</fullName>
    </recommendedName>
</protein>
<evidence type="ECO:0000256" key="7">
    <source>
        <dbReference type="ARBA" id="ARBA00023224"/>
    </source>
</evidence>
<dbReference type="CDD" id="cd00637">
    <property type="entry name" value="7tm_classA_rhodopsin-like"/>
    <property type="match status" value="1"/>
</dbReference>
<gene>
    <name evidence="10" type="ORF">FSP39_016147</name>
</gene>
<name>A0AA88XMM2_PINIB</name>
<dbReference type="PANTHER" id="PTHR45695:SF9">
    <property type="entry name" value="LEUCOKININ RECEPTOR"/>
    <property type="match status" value="1"/>
</dbReference>
<comment type="caution">
    <text evidence="10">The sequence shown here is derived from an EMBL/GenBank/DDBJ whole genome shotgun (WGS) entry which is preliminary data.</text>
</comment>
<dbReference type="GO" id="GO:0005886">
    <property type="term" value="C:plasma membrane"/>
    <property type="evidence" value="ECO:0007669"/>
    <property type="project" value="TreeGrafter"/>
</dbReference>
<evidence type="ECO:0000256" key="3">
    <source>
        <dbReference type="ARBA" id="ARBA00022989"/>
    </source>
</evidence>
<evidence type="ECO:0000256" key="4">
    <source>
        <dbReference type="ARBA" id="ARBA00023040"/>
    </source>
</evidence>
<keyword evidence="6" id="KW-0675">Receptor</keyword>
<proteinExistence type="predicted"/>
<sequence>MIIWGASLVGFTPIWKITRTVRGFETYCIEQLSQQSRVVYTTFMFLLLYVVPQVLLGYLYTTIAHVIRNSRQNKSGMNRVAMVTMQIRCRIVKLTFAVSLAFAICWLPMHIAALMNAAGVKSSQFSYYFQLFVPCFAYATVSLNPIIYCFMSRTFRESLKATFTCHRFKVVRSFLGNDPDDIHQQQATPSNSNSNRSDILELAVSSTGHTEKHRNSKRIKSVPQECFVMEGLLIDKECQTEKSTIAKLKDRYKNS</sequence>
<dbReference type="PANTHER" id="PTHR45695">
    <property type="entry name" value="LEUCOKININ RECEPTOR-RELATED"/>
    <property type="match status" value="1"/>
</dbReference>
<comment type="subcellular location">
    <subcellularLocation>
        <location evidence="1">Membrane</location>
        <topology evidence="1">Multi-pass membrane protein</topology>
    </subcellularLocation>
</comment>
<dbReference type="Pfam" id="PF00001">
    <property type="entry name" value="7tm_1"/>
    <property type="match status" value="1"/>
</dbReference>
<evidence type="ECO:0000256" key="5">
    <source>
        <dbReference type="ARBA" id="ARBA00023136"/>
    </source>
</evidence>
<evidence type="ECO:0000313" key="11">
    <source>
        <dbReference type="Proteomes" id="UP001186944"/>
    </source>
</evidence>
<dbReference type="AlphaFoldDB" id="A0AA88XMM2"/>
<evidence type="ECO:0000256" key="2">
    <source>
        <dbReference type="ARBA" id="ARBA00022692"/>
    </source>
</evidence>
<dbReference type="EMBL" id="VSWD01000011">
    <property type="protein sequence ID" value="KAK3088207.1"/>
    <property type="molecule type" value="Genomic_DNA"/>
</dbReference>
<keyword evidence="4" id="KW-0297">G-protein coupled receptor</keyword>
<keyword evidence="3 8" id="KW-1133">Transmembrane helix</keyword>
<organism evidence="10 11">
    <name type="scientific">Pinctada imbricata</name>
    <name type="common">Atlantic pearl-oyster</name>
    <name type="synonym">Pinctada martensii</name>
    <dbReference type="NCBI Taxonomy" id="66713"/>
    <lineage>
        <taxon>Eukaryota</taxon>
        <taxon>Metazoa</taxon>
        <taxon>Spiralia</taxon>
        <taxon>Lophotrochozoa</taxon>
        <taxon>Mollusca</taxon>
        <taxon>Bivalvia</taxon>
        <taxon>Autobranchia</taxon>
        <taxon>Pteriomorphia</taxon>
        <taxon>Pterioida</taxon>
        <taxon>Pterioidea</taxon>
        <taxon>Pteriidae</taxon>
        <taxon>Pinctada</taxon>
    </lineage>
</organism>
<dbReference type="PRINTS" id="PR00237">
    <property type="entry name" value="GPCRRHODOPSN"/>
</dbReference>
<evidence type="ECO:0000259" key="9">
    <source>
        <dbReference type="PROSITE" id="PS50262"/>
    </source>
</evidence>
<dbReference type="PROSITE" id="PS50262">
    <property type="entry name" value="G_PROTEIN_RECEP_F1_2"/>
    <property type="match status" value="1"/>
</dbReference>
<feature type="transmembrane region" description="Helical" evidence="8">
    <location>
        <begin position="94"/>
        <end position="115"/>
    </location>
</feature>
<reference evidence="10" key="1">
    <citation type="submission" date="2019-08" db="EMBL/GenBank/DDBJ databases">
        <title>The improved chromosome-level genome for the pearl oyster Pinctada fucata martensii using PacBio sequencing and Hi-C.</title>
        <authorList>
            <person name="Zheng Z."/>
        </authorList>
    </citation>
    <scope>NUCLEOTIDE SEQUENCE</scope>
    <source>
        <strain evidence="10">ZZ-2019</strain>
        <tissue evidence="10">Adductor muscle</tissue>
    </source>
</reference>
<feature type="transmembrane region" description="Helical" evidence="8">
    <location>
        <begin position="127"/>
        <end position="150"/>
    </location>
</feature>
<evidence type="ECO:0000256" key="1">
    <source>
        <dbReference type="ARBA" id="ARBA00004141"/>
    </source>
</evidence>
<dbReference type="InterPro" id="IPR000276">
    <property type="entry name" value="GPCR_Rhodpsn"/>
</dbReference>
<keyword evidence="11" id="KW-1185">Reference proteome</keyword>
<dbReference type="SUPFAM" id="SSF81321">
    <property type="entry name" value="Family A G protein-coupled receptor-like"/>
    <property type="match status" value="1"/>
</dbReference>
<feature type="transmembrane region" description="Helical" evidence="8">
    <location>
        <begin position="43"/>
        <end position="67"/>
    </location>
</feature>
<dbReference type="GO" id="GO:0004930">
    <property type="term" value="F:G protein-coupled receptor activity"/>
    <property type="evidence" value="ECO:0007669"/>
    <property type="project" value="UniProtKB-KW"/>
</dbReference>
<keyword evidence="2 8" id="KW-0812">Transmembrane</keyword>
<dbReference type="Proteomes" id="UP001186944">
    <property type="component" value="Unassembled WGS sequence"/>
</dbReference>
<keyword evidence="7" id="KW-0807">Transducer</keyword>
<dbReference type="InterPro" id="IPR017452">
    <property type="entry name" value="GPCR_Rhodpsn_7TM"/>
</dbReference>
<evidence type="ECO:0000256" key="6">
    <source>
        <dbReference type="ARBA" id="ARBA00023170"/>
    </source>
</evidence>
<evidence type="ECO:0000313" key="10">
    <source>
        <dbReference type="EMBL" id="KAK3088207.1"/>
    </source>
</evidence>
<accession>A0AA88XMM2</accession>
<dbReference type="Gene3D" id="1.20.1070.10">
    <property type="entry name" value="Rhodopsin 7-helix transmembrane proteins"/>
    <property type="match status" value="1"/>
</dbReference>
<feature type="domain" description="G-protein coupled receptors family 1 profile" evidence="9">
    <location>
        <begin position="1"/>
        <end position="148"/>
    </location>
</feature>
<evidence type="ECO:0000256" key="8">
    <source>
        <dbReference type="SAM" id="Phobius"/>
    </source>
</evidence>
<keyword evidence="5 8" id="KW-0472">Membrane</keyword>